<dbReference type="PANTHER" id="PTHR11060:SF0">
    <property type="entry name" value="PROTEIN MEMO1"/>
    <property type="match status" value="1"/>
</dbReference>
<comment type="similarity">
    <text evidence="1 2">Belongs to the MEMO1 family.</text>
</comment>
<sequence length="282" mass="31990">MLIRKPVVAGRFYPEEKKELLKELKSSFDSVSSEFNKYIFKDDKIFGGISPHAGYVFSGSAAASLYACIDKELLKDPVFIILGPDHTGLSRPLAVSDADYWETPLGKAKVSSYLKDKVKDIDHFELDEESHKHEHSIEVQIPFIQYIMDDREFEILPVGVSIHEKESLKNAAKSLKRLFDTVTERDVIFIISSDFSHYVSKEKARTLDMPAIDNIKEMESDRLFDYVYKNNISICGISPILLFSYAFSDKVKGKLLKYTDSSAASPMDKVVAYASIIYLQRG</sequence>
<name>A0A2N5ZAV4_MUIH1</name>
<dbReference type="CDD" id="cd07361">
    <property type="entry name" value="MEMO_like"/>
    <property type="match status" value="1"/>
</dbReference>
<dbReference type="HAMAP" id="MF_00055">
    <property type="entry name" value="MEMO1"/>
    <property type="match status" value="1"/>
</dbReference>
<dbReference type="Proteomes" id="UP000234857">
    <property type="component" value="Unassembled WGS sequence"/>
</dbReference>
<dbReference type="PANTHER" id="PTHR11060">
    <property type="entry name" value="PROTEIN MEMO1"/>
    <property type="match status" value="1"/>
</dbReference>
<dbReference type="Gene3D" id="3.40.830.10">
    <property type="entry name" value="LigB-like"/>
    <property type="match status" value="1"/>
</dbReference>
<proteinExistence type="inferred from homology"/>
<gene>
    <name evidence="3" type="primary">amrB</name>
    <name evidence="3" type="ORF">C0601_12035</name>
</gene>
<comment type="caution">
    <text evidence="3">The sequence shown here is derived from an EMBL/GenBank/DDBJ whole genome shotgun (WGS) entry which is preliminary data.</text>
</comment>
<evidence type="ECO:0000313" key="4">
    <source>
        <dbReference type="Proteomes" id="UP000234857"/>
    </source>
</evidence>
<dbReference type="InterPro" id="IPR002737">
    <property type="entry name" value="MEMO1_fam"/>
</dbReference>
<dbReference type="EMBL" id="PKTG01000129">
    <property type="protein sequence ID" value="PLX15811.1"/>
    <property type="molecule type" value="Genomic_DNA"/>
</dbReference>
<dbReference type="AlphaFoldDB" id="A0A2N5ZAV4"/>
<evidence type="ECO:0000256" key="1">
    <source>
        <dbReference type="ARBA" id="ARBA00006315"/>
    </source>
</evidence>
<protein>
    <recommendedName>
        <fullName evidence="2">MEMO1 family protein C0601_12035</fullName>
    </recommendedName>
</protein>
<evidence type="ECO:0000313" key="3">
    <source>
        <dbReference type="EMBL" id="PLX15811.1"/>
    </source>
</evidence>
<organism evidence="3 4">
    <name type="scientific">Muiribacterium halophilum</name>
    <dbReference type="NCBI Taxonomy" id="2053465"/>
    <lineage>
        <taxon>Bacteria</taxon>
        <taxon>Candidatus Muiribacteriota</taxon>
        <taxon>Candidatus Muiribacteriia</taxon>
        <taxon>Candidatus Muiribacteriales</taxon>
        <taxon>Candidatus Muiribacteriaceae</taxon>
        <taxon>Candidatus Muiribacterium</taxon>
    </lineage>
</organism>
<reference evidence="3 4" key="1">
    <citation type="submission" date="2017-11" db="EMBL/GenBank/DDBJ databases">
        <title>Genome-resolved metagenomics identifies genetic mobility, metabolic interactions, and unexpected diversity in perchlorate-reducing communities.</title>
        <authorList>
            <person name="Barnum T.P."/>
            <person name="Figueroa I.A."/>
            <person name="Carlstrom C.I."/>
            <person name="Lucas L.N."/>
            <person name="Engelbrektson A.L."/>
            <person name="Coates J.D."/>
        </authorList>
    </citation>
    <scope>NUCLEOTIDE SEQUENCE [LARGE SCALE GENOMIC DNA]</scope>
    <source>
        <strain evidence="3">BM706</strain>
    </source>
</reference>
<dbReference type="Pfam" id="PF01875">
    <property type="entry name" value="Memo"/>
    <property type="match status" value="1"/>
</dbReference>
<accession>A0A2N5ZAV4</accession>
<evidence type="ECO:0000256" key="2">
    <source>
        <dbReference type="HAMAP-Rule" id="MF_00055"/>
    </source>
</evidence>
<dbReference type="NCBIfam" id="TIGR04336">
    <property type="entry name" value="AmmeMemoSam_B"/>
    <property type="match status" value="1"/>
</dbReference>